<protein>
    <submittedName>
        <fullName evidence="2">Uncharacterized protein</fullName>
    </submittedName>
</protein>
<name>A0ABZ2M3D0_9BACT</name>
<evidence type="ECO:0000313" key="3">
    <source>
        <dbReference type="Proteomes" id="UP001370348"/>
    </source>
</evidence>
<accession>A0ABZ2M3D0</accession>
<dbReference type="EMBL" id="CP089984">
    <property type="protein sequence ID" value="WXB17709.1"/>
    <property type="molecule type" value="Genomic_DNA"/>
</dbReference>
<evidence type="ECO:0000256" key="1">
    <source>
        <dbReference type="SAM" id="MobiDB-lite"/>
    </source>
</evidence>
<reference evidence="2 3" key="1">
    <citation type="submission" date="2021-12" db="EMBL/GenBank/DDBJ databases">
        <title>Discovery of the Pendulisporaceae a myxobacterial family with distinct sporulation behavior and unique specialized metabolism.</title>
        <authorList>
            <person name="Garcia R."/>
            <person name="Popoff A."/>
            <person name="Bader C.D."/>
            <person name="Loehr J."/>
            <person name="Walesch S."/>
            <person name="Walt C."/>
            <person name="Boldt J."/>
            <person name="Bunk B."/>
            <person name="Haeckl F.J.F.P.J."/>
            <person name="Gunesch A.P."/>
            <person name="Birkelbach J."/>
            <person name="Nuebel U."/>
            <person name="Pietschmann T."/>
            <person name="Bach T."/>
            <person name="Mueller R."/>
        </authorList>
    </citation>
    <scope>NUCLEOTIDE SEQUENCE [LARGE SCALE GENOMIC DNA]</scope>
    <source>
        <strain evidence="2 3">MSr11954</strain>
    </source>
</reference>
<feature type="region of interest" description="Disordered" evidence="1">
    <location>
        <begin position="369"/>
        <end position="398"/>
    </location>
</feature>
<keyword evidence="3" id="KW-1185">Reference proteome</keyword>
<dbReference type="RefSeq" id="WP_394827350.1">
    <property type="nucleotide sequence ID" value="NZ_CP089984.1"/>
</dbReference>
<gene>
    <name evidence="2" type="ORF">LZC94_10650</name>
</gene>
<proteinExistence type="predicted"/>
<organism evidence="2 3">
    <name type="scientific">Pendulispora albinea</name>
    <dbReference type="NCBI Taxonomy" id="2741071"/>
    <lineage>
        <taxon>Bacteria</taxon>
        <taxon>Pseudomonadati</taxon>
        <taxon>Myxococcota</taxon>
        <taxon>Myxococcia</taxon>
        <taxon>Myxococcales</taxon>
        <taxon>Sorangiineae</taxon>
        <taxon>Pendulisporaceae</taxon>
        <taxon>Pendulispora</taxon>
    </lineage>
</organism>
<dbReference type="Proteomes" id="UP001370348">
    <property type="component" value="Chromosome"/>
</dbReference>
<sequence>MIPFLLLARYAGRLAGNMLYPWLIGARDRLCHYDKQPIWVPDRPIGDFMQDAIVAQALQKEANEIKRFLDYWHPVQGLNFLKKTLIEFSVTSNSPGLGMMLYGENRTMTRAFGDYCRSLGIYNEAVGLCCAICDAFRPSDLGMVRAEFKPKSPTRYSIASSWYFDLLRGHSGFNEKMRRLPPRYQGRALADRVSVFSAALSPDYYPLFFGLSFLGDGTLESKMYLLRFDKHRSPFYRGSTLWRFIQRMDVPEQEMHRLKDVTDRIWSGSKDKMTQIAVEVSEARAAPARVNLIYCGTPLSTIKQAIDSFGYSEVTGQSVETFERMMQTDYVKYVGIRVTPKGVSPRFKLYGQAMFQLTEPYVREDRLHTKPRMEANRTSEVRIREPEDRVPEPEVRTA</sequence>
<evidence type="ECO:0000313" key="2">
    <source>
        <dbReference type="EMBL" id="WXB17709.1"/>
    </source>
</evidence>